<evidence type="ECO:0000259" key="4">
    <source>
        <dbReference type="Pfam" id="PF00177"/>
    </source>
</evidence>
<comment type="similarity">
    <text evidence="1">Belongs to the universal ribosomal protein uS7 family.</text>
</comment>
<accession>X1BW49</accession>
<keyword evidence="2" id="KW-0689">Ribosomal protein</keyword>
<dbReference type="InterPro" id="IPR023798">
    <property type="entry name" value="Ribosomal_uS7_dom"/>
</dbReference>
<dbReference type="InterPro" id="IPR000235">
    <property type="entry name" value="Ribosomal_uS7"/>
</dbReference>
<evidence type="ECO:0000313" key="5">
    <source>
        <dbReference type="EMBL" id="GAG76386.1"/>
    </source>
</evidence>
<dbReference type="GO" id="GO:0006412">
    <property type="term" value="P:translation"/>
    <property type="evidence" value="ECO:0007669"/>
    <property type="project" value="InterPro"/>
</dbReference>
<dbReference type="Pfam" id="PF00177">
    <property type="entry name" value="Ribosomal_S7"/>
    <property type="match status" value="1"/>
</dbReference>
<dbReference type="GO" id="GO:1990904">
    <property type="term" value="C:ribonucleoprotein complex"/>
    <property type="evidence" value="ECO:0007669"/>
    <property type="project" value="UniProtKB-KW"/>
</dbReference>
<comment type="caution">
    <text evidence="5">The sequence shown here is derived from an EMBL/GenBank/DDBJ whole genome shotgun (WGS) entry which is preliminary data.</text>
</comment>
<dbReference type="PIRSF" id="PIRSF002122">
    <property type="entry name" value="RPS7p_RPS7a_RPS5e_RPS7o"/>
    <property type="match status" value="1"/>
</dbReference>
<name>X1BW49_9ZZZZ</name>
<keyword evidence="3" id="KW-0687">Ribonucleoprotein</keyword>
<reference evidence="5" key="1">
    <citation type="journal article" date="2014" name="Front. Microbiol.">
        <title>High frequency of phylogenetically diverse reductive dehalogenase-homologous genes in deep subseafloor sedimentary metagenomes.</title>
        <authorList>
            <person name="Kawai M."/>
            <person name="Futagami T."/>
            <person name="Toyoda A."/>
            <person name="Takaki Y."/>
            <person name="Nishi S."/>
            <person name="Hori S."/>
            <person name="Arai W."/>
            <person name="Tsubouchi T."/>
            <person name="Morono Y."/>
            <person name="Uchiyama I."/>
            <person name="Ito T."/>
            <person name="Fujiyama A."/>
            <person name="Inagaki F."/>
            <person name="Takami H."/>
        </authorList>
    </citation>
    <scope>NUCLEOTIDE SEQUENCE</scope>
    <source>
        <strain evidence="5">Expedition CK06-06</strain>
    </source>
</reference>
<protein>
    <recommendedName>
        <fullName evidence="4">Small ribosomal subunit protein uS7 domain-containing protein</fullName>
    </recommendedName>
</protein>
<evidence type="ECO:0000256" key="2">
    <source>
        <dbReference type="ARBA" id="ARBA00022980"/>
    </source>
</evidence>
<evidence type="ECO:0000256" key="3">
    <source>
        <dbReference type="ARBA" id="ARBA00023274"/>
    </source>
</evidence>
<sequence length="111" mass="12458">KNAFVLIELTTEQNPIQVFIDAIMNTTPREETTRIAMGGISYASAVDIAPQRRVDLALKYLSQAIAARSHANEKMFEENLAQELILASRNSQESRAIKRKDEIERIAVSAR</sequence>
<dbReference type="GO" id="GO:0005840">
    <property type="term" value="C:ribosome"/>
    <property type="evidence" value="ECO:0007669"/>
    <property type="project" value="UniProtKB-KW"/>
</dbReference>
<feature type="non-terminal residue" evidence="5">
    <location>
        <position position="1"/>
    </location>
</feature>
<dbReference type="AlphaFoldDB" id="X1BW49"/>
<dbReference type="PANTHER" id="PTHR11205">
    <property type="entry name" value="RIBOSOMAL PROTEIN S7"/>
    <property type="match status" value="1"/>
</dbReference>
<evidence type="ECO:0000256" key="1">
    <source>
        <dbReference type="ARBA" id="ARBA00007151"/>
    </source>
</evidence>
<dbReference type="Gene3D" id="1.10.455.10">
    <property type="entry name" value="Ribosomal protein S7 domain"/>
    <property type="match status" value="1"/>
</dbReference>
<proteinExistence type="inferred from homology"/>
<organism evidence="5">
    <name type="scientific">marine sediment metagenome</name>
    <dbReference type="NCBI Taxonomy" id="412755"/>
    <lineage>
        <taxon>unclassified sequences</taxon>
        <taxon>metagenomes</taxon>
        <taxon>ecological metagenomes</taxon>
    </lineage>
</organism>
<dbReference type="SUPFAM" id="SSF47973">
    <property type="entry name" value="Ribosomal protein S7"/>
    <property type="match status" value="1"/>
</dbReference>
<dbReference type="InterPro" id="IPR036823">
    <property type="entry name" value="Ribosomal_uS7_dom_sf"/>
</dbReference>
<dbReference type="EMBL" id="BART01014693">
    <property type="protein sequence ID" value="GAG76386.1"/>
    <property type="molecule type" value="Genomic_DNA"/>
</dbReference>
<feature type="domain" description="Small ribosomal subunit protein uS7" evidence="4">
    <location>
        <begin position="2"/>
        <end position="111"/>
    </location>
</feature>
<gene>
    <name evidence="5" type="ORF">S01H4_29094</name>
</gene>